<evidence type="ECO:0000256" key="2">
    <source>
        <dbReference type="ARBA" id="ARBA00006991"/>
    </source>
</evidence>
<evidence type="ECO:0000259" key="13">
    <source>
        <dbReference type="PROSITE" id="PS50157"/>
    </source>
</evidence>
<feature type="non-terminal residue" evidence="14">
    <location>
        <position position="55"/>
    </location>
</feature>
<reference evidence="14 15" key="1">
    <citation type="submission" date="2019-09" db="EMBL/GenBank/DDBJ databases">
        <title>Bird 10,000 Genomes (B10K) Project - Family phase.</title>
        <authorList>
            <person name="Zhang G."/>
        </authorList>
    </citation>
    <scope>NUCLEOTIDE SEQUENCE [LARGE SCALE GENOMIC DNA]</scope>
    <source>
        <strain evidence="14">OUT-0056</strain>
        <tissue evidence="14">Blood</tissue>
    </source>
</reference>
<evidence type="ECO:0000256" key="11">
    <source>
        <dbReference type="PROSITE-ProRule" id="PRU00042"/>
    </source>
</evidence>
<evidence type="ECO:0000256" key="9">
    <source>
        <dbReference type="ARBA" id="ARBA00023163"/>
    </source>
</evidence>
<dbReference type="GO" id="GO:0000981">
    <property type="term" value="F:DNA-binding transcription factor activity, RNA polymerase II-specific"/>
    <property type="evidence" value="ECO:0007669"/>
    <property type="project" value="TreeGrafter"/>
</dbReference>
<keyword evidence="10" id="KW-0539">Nucleus</keyword>
<protein>
    <submittedName>
        <fullName evidence="14">ZN300 protein</fullName>
    </submittedName>
</protein>
<dbReference type="PROSITE" id="PS50157">
    <property type="entry name" value="ZINC_FINGER_C2H2_2"/>
    <property type="match status" value="2"/>
</dbReference>
<feature type="non-terminal residue" evidence="14">
    <location>
        <position position="1"/>
    </location>
</feature>
<keyword evidence="4" id="KW-0677">Repeat</keyword>
<evidence type="ECO:0000313" key="15">
    <source>
        <dbReference type="Proteomes" id="UP000524451"/>
    </source>
</evidence>
<dbReference type="EMBL" id="VZUI01002721">
    <property type="protein sequence ID" value="NXU96121.1"/>
    <property type="molecule type" value="Genomic_DNA"/>
</dbReference>
<dbReference type="Gene3D" id="3.30.160.60">
    <property type="entry name" value="Classic Zinc Finger"/>
    <property type="match status" value="2"/>
</dbReference>
<keyword evidence="5 11" id="KW-0863">Zinc-finger</keyword>
<name>A0A7L3Q1R2_9SYLV</name>
<organism evidence="14 15">
    <name type="scientific">Cettia cetti</name>
    <dbReference type="NCBI Taxonomy" id="68486"/>
    <lineage>
        <taxon>Eukaryota</taxon>
        <taxon>Metazoa</taxon>
        <taxon>Chordata</taxon>
        <taxon>Craniata</taxon>
        <taxon>Vertebrata</taxon>
        <taxon>Euteleostomi</taxon>
        <taxon>Archelosauria</taxon>
        <taxon>Archosauria</taxon>
        <taxon>Dinosauria</taxon>
        <taxon>Saurischia</taxon>
        <taxon>Theropoda</taxon>
        <taxon>Coelurosauria</taxon>
        <taxon>Aves</taxon>
        <taxon>Neognathae</taxon>
        <taxon>Neoaves</taxon>
        <taxon>Telluraves</taxon>
        <taxon>Australaves</taxon>
        <taxon>Passeriformes</taxon>
        <taxon>Sylvioidea</taxon>
        <taxon>Sylviidae</taxon>
        <taxon>Acrocephalinae</taxon>
        <taxon>Cettia</taxon>
    </lineage>
</organism>
<sequence length="55" mass="6198">GEKPHKCPKCEKSFSQSSDLSAHQKTHTVERPYECGVCGKSFILKSNLTVHQMIH</sequence>
<comment type="subcellular location">
    <subcellularLocation>
        <location evidence="1">Nucleus</location>
    </subcellularLocation>
</comment>
<evidence type="ECO:0000256" key="7">
    <source>
        <dbReference type="ARBA" id="ARBA00023015"/>
    </source>
</evidence>
<comment type="similarity">
    <text evidence="2">Belongs to the krueppel C2H2-type zinc-finger protein family.</text>
</comment>
<dbReference type="AlphaFoldDB" id="A0A7L3Q1R2"/>
<keyword evidence="7" id="KW-0805">Transcription regulation</keyword>
<evidence type="ECO:0000256" key="12">
    <source>
        <dbReference type="SAM" id="MobiDB-lite"/>
    </source>
</evidence>
<dbReference type="FunFam" id="3.30.160.60:FF:001468">
    <property type="entry name" value="Zinc finger protein 672"/>
    <property type="match status" value="1"/>
</dbReference>
<dbReference type="Pfam" id="PF00096">
    <property type="entry name" value="zf-C2H2"/>
    <property type="match status" value="2"/>
</dbReference>
<dbReference type="InterPro" id="IPR013087">
    <property type="entry name" value="Znf_C2H2_type"/>
</dbReference>
<feature type="region of interest" description="Disordered" evidence="12">
    <location>
        <begin position="1"/>
        <end position="23"/>
    </location>
</feature>
<evidence type="ECO:0000256" key="3">
    <source>
        <dbReference type="ARBA" id="ARBA00022723"/>
    </source>
</evidence>
<feature type="compositionally biased region" description="Polar residues" evidence="12">
    <location>
        <begin position="13"/>
        <end position="23"/>
    </location>
</feature>
<feature type="domain" description="C2H2-type" evidence="13">
    <location>
        <begin position="33"/>
        <end position="55"/>
    </location>
</feature>
<feature type="domain" description="C2H2-type" evidence="13">
    <location>
        <begin position="5"/>
        <end position="32"/>
    </location>
</feature>
<dbReference type="GO" id="GO:0005634">
    <property type="term" value="C:nucleus"/>
    <property type="evidence" value="ECO:0007669"/>
    <property type="project" value="UniProtKB-SubCell"/>
</dbReference>
<evidence type="ECO:0000256" key="4">
    <source>
        <dbReference type="ARBA" id="ARBA00022737"/>
    </source>
</evidence>
<keyword evidence="8" id="KW-0238">DNA-binding</keyword>
<dbReference type="FunFam" id="3.30.160.60:FF:000358">
    <property type="entry name" value="zinc finger protein 24"/>
    <property type="match status" value="1"/>
</dbReference>
<keyword evidence="3" id="KW-0479">Metal-binding</keyword>
<feature type="compositionally biased region" description="Basic and acidic residues" evidence="12">
    <location>
        <begin position="1"/>
        <end position="12"/>
    </location>
</feature>
<dbReference type="SUPFAM" id="SSF57667">
    <property type="entry name" value="beta-beta-alpha zinc fingers"/>
    <property type="match status" value="1"/>
</dbReference>
<gene>
    <name evidence="14" type="primary">Znf300_0</name>
    <name evidence="14" type="ORF">CETCET_R15754</name>
</gene>
<dbReference type="GO" id="GO:0000978">
    <property type="term" value="F:RNA polymerase II cis-regulatory region sequence-specific DNA binding"/>
    <property type="evidence" value="ECO:0007669"/>
    <property type="project" value="TreeGrafter"/>
</dbReference>
<dbReference type="PANTHER" id="PTHR23226:SF416">
    <property type="entry name" value="FI01424P"/>
    <property type="match status" value="1"/>
</dbReference>
<dbReference type="SMART" id="SM00355">
    <property type="entry name" value="ZnF_C2H2"/>
    <property type="match status" value="2"/>
</dbReference>
<keyword evidence="6" id="KW-0862">Zinc</keyword>
<accession>A0A7L3Q1R2</accession>
<keyword evidence="9" id="KW-0804">Transcription</keyword>
<dbReference type="InterPro" id="IPR036236">
    <property type="entry name" value="Znf_C2H2_sf"/>
</dbReference>
<dbReference type="PROSITE" id="PS00028">
    <property type="entry name" value="ZINC_FINGER_C2H2_1"/>
    <property type="match status" value="2"/>
</dbReference>
<dbReference type="Proteomes" id="UP000524451">
    <property type="component" value="Unassembled WGS sequence"/>
</dbReference>
<evidence type="ECO:0000256" key="8">
    <source>
        <dbReference type="ARBA" id="ARBA00023125"/>
    </source>
</evidence>
<dbReference type="PANTHER" id="PTHR23226">
    <property type="entry name" value="ZINC FINGER AND SCAN DOMAIN-CONTAINING"/>
    <property type="match status" value="1"/>
</dbReference>
<evidence type="ECO:0000256" key="1">
    <source>
        <dbReference type="ARBA" id="ARBA00004123"/>
    </source>
</evidence>
<proteinExistence type="inferred from homology"/>
<dbReference type="GO" id="GO:0008270">
    <property type="term" value="F:zinc ion binding"/>
    <property type="evidence" value="ECO:0007669"/>
    <property type="project" value="UniProtKB-KW"/>
</dbReference>
<evidence type="ECO:0000256" key="6">
    <source>
        <dbReference type="ARBA" id="ARBA00022833"/>
    </source>
</evidence>
<comment type="caution">
    <text evidence="14">The sequence shown here is derived from an EMBL/GenBank/DDBJ whole genome shotgun (WGS) entry which is preliminary data.</text>
</comment>
<evidence type="ECO:0000256" key="10">
    <source>
        <dbReference type="ARBA" id="ARBA00023242"/>
    </source>
</evidence>
<evidence type="ECO:0000256" key="5">
    <source>
        <dbReference type="ARBA" id="ARBA00022771"/>
    </source>
</evidence>
<evidence type="ECO:0000313" key="14">
    <source>
        <dbReference type="EMBL" id="NXU96121.1"/>
    </source>
</evidence>
<keyword evidence="15" id="KW-1185">Reference proteome</keyword>